<dbReference type="Proteomes" id="UP000019150">
    <property type="component" value="Chromosome"/>
</dbReference>
<feature type="compositionally biased region" description="Gly residues" evidence="1">
    <location>
        <begin position="336"/>
        <end position="360"/>
    </location>
</feature>
<keyword evidence="3" id="KW-1185">Reference proteome</keyword>
<feature type="region of interest" description="Disordered" evidence="1">
    <location>
        <begin position="231"/>
        <end position="411"/>
    </location>
</feature>
<evidence type="ECO:0008006" key="4">
    <source>
        <dbReference type="Google" id="ProtNLM"/>
    </source>
</evidence>
<dbReference type="KEGG" id="nno:NONO_c02620"/>
<dbReference type="Gene3D" id="1.20.1260.20">
    <property type="entry name" value="PPE superfamily"/>
    <property type="match status" value="1"/>
</dbReference>
<dbReference type="EMBL" id="CP006850">
    <property type="protein sequence ID" value="AHH15077.1"/>
    <property type="molecule type" value="Genomic_DNA"/>
</dbReference>
<protein>
    <recommendedName>
        <fullName evidence="4">PPE family protein</fullName>
    </recommendedName>
</protein>
<reference evidence="2 3" key="1">
    <citation type="journal article" date="2014" name="Appl. Environ. Microbiol.">
        <title>Insights into the Microbial Degradation of Rubber and Gutta-Percha by Analysis of the Complete Genome of Nocardia nova SH22a.</title>
        <authorList>
            <person name="Luo Q."/>
            <person name="Hiessl S."/>
            <person name="Poehlein A."/>
            <person name="Daniel R."/>
            <person name="Steinbuchel A."/>
        </authorList>
    </citation>
    <scope>NUCLEOTIDE SEQUENCE [LARGE SCALE GENOMIC DNA]</scope>
    <source>
        <strain evidence="2">SH22a</strain>
    </source>
</reference>
<evidence type="ECO:0000256" key="1">
    <source>
        <dbReference type="SAM" id="MobiDB-lite"/>
    </source>
</evidence>
<dbReference type="HOGENOM" id="CLU_610887_0_0_11"/>
<feature type="compositionally biased region" description="Low complexity" evidence="1">
    <location>
        <begin position="319"/>
        <end position="329"/>
    </location>
</feature>
<dbReference type="PATRIC" id="fig|1415166.3.peg.255"/>
<feature type="compositionally biased region" description="Gly residues" evidence="1">
    <location>
        <begin position="385"/>
        <end position="401"/>
    </location>
</feature>
<dbReference type="InterPro" id="IPR038332">
    <property type="entry name" value="PPE_sf"/>
</dbReference>
<proteinExistence type="predicted"/>
<dbReference type="eggNOG" id="COG3266">
    <property type="taxonomic scope" value="Bacteria"/>
</dbReference>
<feature type="compositionally biased region" description="Low complexity" evidence="1">
    <location>
        <begin position="283"/>
        <end position="308"/>
    </location>
</feature>
<evidence type="ECO:0000313" key="3">
    <source>
        <dbReference type="Proteomes" id="UP000019150"/>
    </source>
</evidence>
<dbReference type="STRING" id="1415166.NONO_c02620"/>
<dbReference type="AlphaFoldDB" id="W5T7A6"/>
<feature type="region of interest" description="Disordered" evidence="1">
    <location>
        <begin position="424"/>
        <end position="443"/>
    </location>
</feature>
<feature type="compositionally biased region" description="Pro residues" evidence="1">
    <location>
        <begin position="252"/>
        <end position="262"/>
    </location>
</feature>
<evidence type="ECO:0000313" key="2">
    <source>
        <dbReference type="EMBL" id="AHH15077.1"/>
    </source>
</evidence>
<feature type="compositionally biased region" description="Low complexity" evidence="1">
    <location>
        <begin position="371"/>
        <end position="384"/>
    </location>
</feature>
<name>W5T7A6_9NOCA</name>
<gene>
    <name evidence="2" type="ORF">NONO_c02620</name>
</gene>
<accession>W5T7A6</accession>
<sequence length="443" mass="45403">MSYPMYNMPNLDLTMPTVRNWIGHNLTSWIAGEGIPDPTSPYSVQETYNNERDSVRGKRSGIGFQGALRTPSVLSTDNFEQHDLETLRTKVDKIDIAAVGDLSSAWGKIGTQEITSLTTFQQAMTKATSEGTWTGEASKAASQAVADHATQATAAAKAAELTGNKLAELNTGLDPTKKLVPHVPEHRTGWNNFRHLIAGRGWKNDDVAYHNAYAEAKRVLSTVYAPVVHESDQGVPVIPKPNENQPKGPGDQPTPGPGPGPGPGTGNKVTGYPVGGGDDPTKNQNPDQNPNSQDPNSQTPQSNSPEQSGESPNAGDQGPTTPAAATNAAGFDPTSMGGGAGTPGGLGGGLGGGTGSGVPAGHGSAVPGTVGINAAGNAARAAGAGKAGTSGMPGMGGMGRGGKGEKEDERTKKVADYLINQENGDELTGIPSLPKTIPPVIGE</sequence>
<organism evidence="2 3">
    <name type="scientific">Nocardia nova SH22a</name>
    <dbReference type="NCBI Taxonomy" id="1415166"/>
    <lineage>
        <taxon>Bacteria</taxon>
        <taxon>Bacillati</taxon>
        <taxon>Actinomycetota</taxon>
        <taxon>Actinomycetes</taxon>
        <taxon>Mycobacteriales</taxon>
        <taxon>Nocardiaceae</taxon>
        <taxon>Nocardia</taxon>
    </lineage>
</organism>
<feature type="compositionally biased region" description="Basic and acidic residues" evidence="1">
    <location>
        <begin position="402"/>
        <end position="411"/>
    </location>
</feature>